<dbReference type="SUPFAM" id="SSF56112">
    <property type="entry name" value="Protein kinase-like (PK-like)"/>
    <property type="match status" value="1"/>
</dbReference>
<dbReference type="InterPro" id="IPR011009">
    <property type="entry name" value="Kinase-like_dom_sf"/>
</dbReference>
<sequence>MAVRMDLAPGSIIAGRYRVDARVGAGGMGEVWAGEHLAIGMKVAIKTLLAAAAYDREVVARFRREANLLGRIRSDHVARVVDFVEDPSVGLVLVMEYIEGQPLSKVLHQRRLSVEEAIDVGCDVVDALRDLHRAHVIHRDMKPGNIIMEPQPNGKYRAIIVDFGMGRIESGAGEDLEQTNLTRADMALGTLEYMAPEQILNSRDVTAGSDLYAVGAMLYRAIAGRHIFGDAQDAELARAKLMQDAAVLQTGRNDRLSQGFVNVVMRAVQRRPQMRYQKAEEMLTELRALQDAVRAAAFEHSAAKQLLAPASVPQARPSQTSYPGYPPPTQTPLPYPQQQAAQAQSAMMQAQDRPSLPHGPTSGPSASTSIAAPVSLPASSQRRGMSTATVVGLVFIALAAGVGGAAAFFLYARPAEPAATPTATPAAPPPTAAPAPTPRPAAAPAPTASAAPAQGEEDDGLEVETATAPQPTPSQKPAGALGTSSAKPFGAAGTGGAKPPATTTAPNVGKINF</sequence>
<feature type="compositionally biased region" description="Pro residues" evidence="6">
    <location>
        <begin position="426"/>
        <end position="443"/>
    </location>
</feature>
<dbReference type="PROSITE" id="PS00107">
    <property type="entry name" value="PROTEIN_KINASE_ATP"/>
    <property type="match status" value="1"/>
</dbReference>
<keyword evidence="7" id="KW-0812">Transmembrane</keyword>
<keyword evidence="7" id="KW-0472">Membrane</keyword>
<protein>
    <submittedName>
        <fullName evidence="9">Protein kinase</fullName>
    </submittedName>
</protein>
<dbReference type="SMART" id="SM00220">
    <property type="entry name" value="S_TKc"/>
    <property type="match status" value="1"/>
</dbReference>
<gene>
    <name evidence="9" type="ORF">GF068_05340</name>
</gene>
<evidence type="ECO:0000256" key="6">
    <source>
        <dbReference type="SAM" id="MobiDB-lite"/>
    </source>
</evidence>
<reference evidence="9 10" key="1">
    <citation type="submission" date="2019-10" db="EMBL/GenBank/DDBJ databases">
        <title>A soil myxobacterium in the family Polyangiaceae.</title>
        <authorList>
            <person name="Li Y."/>
            <person name="Wang J."/>
        </authorList>
    </citation>
    <scope>NUCLEOTIDE SEQUENCE [LARGE SCALE GENOMIC DNA]</scope>
    <source>
        <strain evidence="9 10">DSM 14734</strain>
    </source>
</reference>
<proteinExistence type="predicted"/>
<feature type="compositionally biased region" description="Low complexity" evidence="6">
    <location>
        <begin position="444"/>
        <end position="453"/>
    </location>
</feature>
<dbReference type="GO" id="GO:0004674">
    <property type="term" value="F:protein serine/threonine kinase activity"/>
    <property type="evidence" value="ECO:0007669"/>
    <property type="project" value="TreeGrafter"/>
</dbReference>
<evidence type="ECO:0000256" key="2">
    <source>
        <dbReference type="ARBA" id="ARBA00022741"/>
    </source>
</evidence>
<dbReference type="OrthoDB" id="5491198at2"/>
<dbReference type="PROSITE" id="PS50011">
    <property type="entry name" value="PROTEIN_KINASE_DOM"/>
    <property type="match status" value="1"/>
</dbReference>
<feature type="compositionally biased region" description="Low complexity" evidence="6">
    <location>
        <begin position="336"/>
        <end position="351"/>
    </location>
</feature>
<evidence type="ECO:0000256" key="5">
    <source>
        <dbReference type="PROSITE-ProRule" id="PRU10141"/>
    </source>
</evidence>
<evidence type="ECO:0000313" key="9">
    <source>
        <dbReference type="EMBL" id="MRG91349.1"/>
    </source>
</evidence>
<feature type="compositionally biased region" description="Low complexity" evidence="6">
    <location>
        <begin position="486"/>
        <end position="506"/>
    </location>
</feature>
<feature type="region of interest" description="Disordered" evidence="6">
    <location>
        <begin position="418"/>
        <end position="513"/>
    </location>
</feature>
<feature type="domain" description="Protein kinase" evidence="8">
    <location>
        <begin position="17"/>
        <end position="289"/>
    </location>
</feature>
<evidence type="ECO:0000256" key="1">
    <source>
        <dbReference type="ARBA" id="ARBA00022679"/>
    </source>
</evidence>
<dbReference type="AlphaFoldDB" id="A0A6N7PH67"/>
<keyword evidence="10" id="KW-1185">Reference proteome</keyword>
<evidence type="ECO:0000256" key="3">
    <source>
        <dbReference type="ARBA" id="ARBA00022777"/>
    </source>
</evidence>
<dbReference type="PANTHER" id="PTHR43289:SF34">
    <property type="entry name" value="SERINE_THREONINE-PROTEIN KINASE YBDM-RELATED"/>
    <property type="match status" value="1"/>
</dbReference>
<dbReference type="PANTHER" id="PTHR43289">
    <property type="entry name" value="MITOGEN-ACTIVATED PROTEIN KINASE KINASE KINASE 20-RELATED"/>
    <property type="match status" value="1"/>
</dbReference>
<dbReference type="Gene3D" id="3.30.200.20">
    <property type="entry name" value="Phosphorylase Kinase, domain 1"/>
    <property type="match status" value="1"/>
</dbReference>
<dbReference type="Pfam" id="PF00069">
    <property type="entry name" value="Pkinase"/>
    <property type="match status" value="1"/>
</dbReference>
<dbReference type="PROSITE" id="PS00108">
    <property type="entry name" value="PROTEIN_KINASE_ST"/>
    <property type="match status" value="1"/>
</dbReference>
<feature type="region of interest" description="Disordered" evidence="6">
    <location>
        <begin position="309"/>
        <end position="382"/>
    </location>
</feature>
<keyword evidence="7" id="KW-1133">Transmembrane helix</keyword>
<evidence type="ECO:0000256" key="4">
    <source>
        <dbReference type="ARBA" id="ARBA00022840"/>
    </source>
</evidence>
<evidence type="ECO:0000259" key="8">
    <source>
        <dbReference type="PROSITE" id="PS50011"/>
    </source>
</evidence>
<keyword evidence="1" id="KW-0808">Transferase</keyword>
<dbReference type="InterPro" id="IPR008271">
    <property type="entry name" value="Ser/Thr_kinase_AS"/>
</dbReference>
<dbReference type="EMBL" id="WJIE01000001">
    <property type="protein sequence ID" value="MRG91349.1"/>
    <property type="molecule type" value="Genomic_DNA"/>
</dbReference>
<dbReference type="CDD" id="cd14014">
    <property type="entry name" value="STKc_PknB_like"/>
    <property type="match status" value="1"/>
</dbReference>
<feature type="compositionally biased region" description="Pro residues" evidence="6">
    <location>
        <begin position="324"/>
        <end position="335"/>
    </location>
</feature>
<feature type="transmembrane region" description="Helical" evidence="7">
    <location>
        <begin position="390"/>
        <end position="412"/>
    </location>
</feature>
<dbReference type="InterPro" id="IPR000719">
    <property type="entry name" value="Prot_kinase_dom"/>
</dbReference>
<keyword evidence="3 9" id="KW-0418">Kinase</keyword>
<dbReference type="Proteomes" id="UP000440224">
    <property type="component" value="Unassembled WGS sequence"/>
</dbReference>
<keyword evidence="2 5" id="KW-0547">Nucleotide-binding</keyword>
<dbReference type="Gene3D" id="1.10.510.10">
    <property type="entry name" value="Transferase(Phosphotransferase) domain 1"/>
    <property type="match status" value="1"/>
</dbReference>
<organism evidence="9 10">
    <name type="scientific">Polyangium spumosum</name>
    <dbReference type="NCBI Taxonomy" id="889282"/>
    <lineage>
        <taxon>Bacteria</taxon>
        <taxon>Pseudomonadati</taxon>
        <taxon>Myxococcota</taxon>
        <taxon>Polyangia</taxon>
        <taxon>Polyangiales</taxon>
        <taxon>Polyangiaceae</taxon>
        <taxon>Polyangium</taxon>
    </lineage>
</organism>
<dbReference type="InterPro" id="IPR017441">
    <property type="entry name" value="Protein_kinase_ATP_BS"/>
</dbReference>
<dbReference type="GO" id="GO:0005524">
    <property type="term" value="F:ATP binding"/>
    <property type="evidence" value="ECO:0007669"/>
    <property type="project" value="UniProtKB-UniRule"/>
</dbReference>
<accession>A0A6N7PH67</accession>
<keyword evidence="4 5" id="KW-0067">ATP-binding</keyword>
<comment type="caution">
    <text evidence="9">The sequence shown here is derived from an EMBL/GenBank/DDBJ whole genome shotgun (WGS) entry which is preliminary data.</text>
</comment>
<feature type="binding site" evidence="5">
    <location>
        <position position="46"/>
    </location>
    <ligand>
        <name>ATP</name>
        <dbReference type="ChEBI" id="CHEBI:30616"/>
    </ligand>
</feature>
<name>A0A6N7PH67_9BACT</name>
<evidence type="ECO:0000256" key="7">
    <source>
        <dbReference type="SAM" id="Phobius"/>
    </source>
</evidence>
<evidence type="ECO:0000313" key="10">
    <source>
        <dbReference type="Proteomes" id="UP000440224"/>
    </source>
</evidence>